<dbReference type="GO" id="GO:0009037">
    <property type="term" value="F:tyrosine-based site-specific recombinase activity"/>
    <property type="evidence" value="ECO:0007669"/>
    <property type="project" value="UniProtKB-UniRule"/>
</dbReference>
<protein>
    <recommendedName>
        <fullName evidence="9">Tyrosine recombinase XerC</fullName>
    </recommendedName>
</protein>
<comment type="subcellular location">
    <subcellularLocation>
        <location evidence="1 9">Cytoplasm</location>
    </subcellularLocation>
</comment>
<keyword evidence="13" id="KW-1185">Reference proteome</keyword>
<dbReference type="AlphaFoldDB" id="W9GIP0"/>
<dbReference type="InterPro" id="IPR011010">
    <property type="entry name" value="DNA_brk_join_enz"/>
</dbReference>
<dbReference type="Pfam" id="PF02899">
    <property type="entry name" value="Phage_int_SAM_1"/>
    <property type="match status" value="1"/>
</dbReference>
<comment type="function">
    <text evidence="9">Site-specific tyrosine recombinase, which acts by catalyzing the cutting and rejoining of the recombining DNA molecules. The XerC-XerD complex is essential to convert dimers of the bacterial chromosome into monomers to permit their segregation at cell division. It also contributes to the segregational stability of plasmids.</text>
</comment>
<keyword evidence="8 9" id="KW-0131">Cell cycle</keyword>
<dbReference type="PANTHER" id="PTHR30349">
    <property type="entry name" value="PHAGE INTEGRASE-RELATED"/>
    <property type="match status" value="1"/>
</dbReference>
<proteinExistence type="inferred from homology"/>
<evidence type="ECO:0000256" key="7">
    <source>
        <dbReference type="ARBA" id="ARBA00023172"/>
    </source>
</evidence>
<dbReference type="InterPro" id="IPR010998">
    <property type="entry name" value="Integrase_recombinase_N"/>
</dbReference>
<comment type="caution">
    <text evidence="12">The sequence shown here is derived from an EMBL/GenBank/DDBJ whole genome shotgun (WGS) entry which is preliminary data.</text>
</comment>
<dbReference type="GO" id="GO:0003677">
    <property type="term" value="F:DNA binding"/>
    <property type="evidence" value="ECO:0007669"/>
    <property type="project" value="UniProtKB-UniRule"/>
</dbReference>
<evidence type="ECO:0000259" key="11">
    <source>
        <dbReference type="PROSITE" id="PS51900"/>
    </source>
</evidence>
<dbReference type="Gene3D" id="1.10.150.130">
    <property type="match status" value="1"/>
</dbReference>
<dbReference type="InterPro" id="IPR013762">
    <property type="entry name" value="Integrase-like_cat_sf"/>
</dbReference>
<sequence length="319" mass="34669">MEGDRTGGARAGGEGSALPGRCAEVVDAFARHLRSERGRSAHTVRAYLGDIRHLLAHLGEQGIEELPETRLADLRSWLGAQADAGAARSTLARRAAAARTFFTWAEHTGRMPADPSLRLVAPKRTRTLPGVLKQAEADELLDLAAVRADDQDPVHHRDRAILELLYASGIRVGELAALDVDDIDMGQRTVRVMGKGGKERVVPFGLPAGRALEQWLTVRGRLVRPGSGPALFLGRRGHRVDPRQVRAVVHELLSHLPDAPDLGPHGLRHSAATHLLEGGADLRMVQELLGHASLATTQIYTHVSVDRLRQSYQQAHPRA</sequence>
<evidence type="ECO:0000256" key="4">
    <source>
        <dbReference type="ARBA" id="ARBA00022829"/>
    </source>
</evidence>
<dbReference type="Proteomes" id="UP000019494">
    <property type="component" value="Unassembled WGS sequence"/>
</dbReference>
<dbReference type="PROSITE" id="PS51900">
    <property type="entry name" value="CB"/>
    <property type="match status" value="1"/>
</dbReference>
<gene>
    <name evidence="9" type="primary">xerC</name>
    <name evidence="12" type="ORF">N864_24130</name>
</gene>
<feature type="active site" evidence="9">
    <location>
        <position position="268"/>
    </location>
</feature>
<dbReference type="InterPro" id="IPR002104">
    <property type="entry name" value="Integrase_catalytic"/>
</dbReference>
<organism evidence="12 13">
    <name type="scientific">Intrasporangium chromatireducens Q5-1</name>
    <dbReference type="NCBI Taxonomy" id="584657"/>
    <lineage>
        <taxon>Bacteria</taxon>
        <taxon>Bacillati</taxon>
        <taxon>Actinomycetota</taxon>
        <taxon>Actinomycetes</taxon>
        <taxon>Micrococcales</taxon>
        <taxon>Intrasporangiaceae</taxon>
        <taxon>Intrasporangium</taxon>
    </lineage>
</organism>
<evidence type="ECO:0000256" key="3">
    <source>
        <dbReference type="ARBA" id="ARBA00022618"/>
    </source>
</evidence>
<name>W9GIP0_9MICO</name>
<evidence type="ECO:0000256" key="6">
    <source>
        <dbReference type="ARBA" id="ARBA00023125"/>
    </source>
</evidence>
<dbReference type="InterPro" id="IPR023009">
    <property type="entry name" value="Tyrosine_recombinase_XerC/XerD"/>
</dbReference>
<evidence type="ECO:0000313" key="12">
    <source>
        <dbReference type="EMBL" id="EWT06096.1"/>
    </source>
</evidence>
<dbReference type="InterPro" id="IPR050090">
    <property type="entry name" value="Tyrosine_recombinase_XerCD"/>
</dbReference>
<dbReference type="GO" id="GO:0007059">
    <property type="term" value="P:chromosome segregation"/>
    <property type="evidence" value="ECO:0007669"/>
    <property type="project" value="UniProtKB-UniRule"/>
</dbReference>
<dbReference type="GO" id="GO:0051301">
    <property type="term" value="P:cell division"/>
    <property type="evidence" value="ECO:0007669"/>
    <property type="project" value="UniProtKB-KW"/>
</dbReference>
<dbReference type="Gene3D" id="1.10.443.10">
    <property type="entry name" value="Intergrase catalytic core"/>
    <property type="match status" value="1"/>
</dbReference>
<dbReference type="GO" id="GO:0005737">
    <property type="term" value="C:cytoplasm"/>
    <property type="evidence" value="ECO:0007669"/>
    <property type="project" value="UniProtKB-SubCell"/>
</dbReference>
<feature type="active site" evidence="9">
    <location>
        <position position="291"/>
    </location>
</feature>
<keyword evidence="3 9" id="KW-0132">Cell division</keyword>
<dbReference type="NCBIfam" id="NF001399">
    <property type="entry name" value="PRK00283.1"/>
    <property type="match status" value="1"/>
</dbReference>
<accession>W9GIP0</accession>
<dbReference type="GO" id="GO:0006313">
    <property type="term" value="P:DNA transposition"/>
    <property type="evidence" value="ECO:0007669"/>
    <property type="project" value="UniProtKB-UniRule"/>
</dbReference>
<comment type="similarity">
    <text evidence="9">Belongs to the 'phage' integrase family. XerC subfamily.</text>
</comment>
<dbReference type="PROSITE" id="PS51898">
    <property type="entry name" value="TYR_RECOMBINASE"/>
    <property type="match status" value="1"/>
</dbReference>
<dbReference type="SUPFAM" id="SSF56349">
    <property type="entry name" value="DNA breaking-rejoining enzymes"/>
    <property type="match status" value="1"/>
</dbReference>
<keyword evidence="7 9" id="KW-0233">DNA recombination</keyword>
<comment type="subunit">
    <text evidence="9">Forms a cyclic heterotetrameric complex composed of two molecules of XerC and two molecules of XerD.</text>
</comment>
<evidence type="ECO:0000256" key="1">
    <source>
        <dbReference type="ARBA" id="ARBA00004496"/>
    </source>
</evidence>
<dbReference type="EMBL" id="AWQS01000066">
    <property type="protein sequence ID" value="EWT06096.1"/>
    <property type="molecule type" value="Genomic_DNA"/>
</dbReference>
<dbReference type="OrthoDB" id="9801717at2"/>
<evidence type="ECO:0000256" key="9">
    <source>
        <dbReference type="HAMAP-Rule" id="MF_01808"/>
    </source>
</evidence>
<evidence type="ECO:0000256" key="8">
    <source>
        <dbReference type="ARBA" id="ARBA00023306"/>
    </source>
</evidence>
<dbReference type="Pfam" id="PF00589">
    <property type="entry name" value="Phage_integrase"/>
    <property type="match status" value="1"/>
</dbReference>
<feature type="domain" description="Tyr recombinase" evidence="10">
    <location>
        <begin position="127"/>
        <end position="313"/>
    </location>
</feature>
<feature type="active site" evidence="9">
    <location>
        <position position="171"/>
    </location>
</feature>
<dbReference type="CDD" id="cd00798">
    <property type="entry name" value="INT_XerDC_C"/>
    <property type="match status" value="1"/>
</dbReference>
<feature type="active site" evidence="9">
    <location>
        <position position="195"/>
    </location>
</feature>
<dbReference type="PANTHER" id="PTHR30349:SF77">
    <property type="entry name" value="TYROSINE RECOMBINASE XERC"/>
    <property type="match status" value="1"/>
</dbReference>
<reference evidence="13" key="1">
    <citation type="submission" date="2013-08" db="EMBL/GenBank/DDBJ databases">
        <title>Intrasporangium oryzae NRRL B-24470.</title>
        <authorList>
            <person name="Liu H."/>
            <person name="Wang G."/>
        </authorList>
    </citation>
    <scope>NUCLEOTIDE SEQUENCE [LARGE SCALE GENOMIC DNA]</scope>
    <source>
        <strain evidence="13">Q5-1</strain>
    </source>
</reference>
<feature type="active site" evidence="9">
    <location>
        <position position="265"/>
    </location>
</feature>
<feature type="active site" description="O-(3'-phospho-DNA)-tyrosine intermediate" evidence="9">
    <location>
        <position position="300"/>
    </location>
</feature>
<evidence type="ECO:0000256" key="2">
    <source>
        <dbReference type="ARBA" id="ARBA00022490"/>
    </source>
</evidence>
<dbReference type="InterPro" id="IPR004107">
    <property type="entry name" value="Integrase_SAM-like_N"/>
</dbReference>
<feature type="domain" description="Core-binding (CB)" evidence="11">
    <location>
        <begin position="20"/>
        <end position="106"/>
    </location>
</feature>
<keyword evidence="5 9" id="KW-0229">DNA integration</keyword>
<keyword evidence="4 9" id="KW-0159">Chromosome partition</keyword>
<dbReference type="HAMAP" id="MF_01808">
    <property type="entry name" value="Recomb_XerC_XerD"/>
    <property type="match status" value="1"/>
</dbReference>
<keyword evidence="6 9" id="KW-0238">DNA-binding</keyword>
<keyword evidence="2 9" id="KW-0963">Cytoplasm</keyword>
<dbReference type="PATRIC" id="fig|584657.3.peg.1996"/>
<dbReference type="InterPro" id="IPR044068">
    <property type="entry name" value="CB"/>
</dbReference>
<evidence type="ECO:0000259" key="10">
    <source>
        <dbReference type="PROSITE" id="PS51898"/>
    </source>
</evidence>
<evidence type="ECO:0000256" key="5">
    <source>
        <dbReference type="ARBA" id="ARBA00022908"/>
    </source>
</evidence>
<evidence type="ECO:0000313" key="13">
    <source>
        <dbReference type="Proteomes" id="UP000019494"/>
    </source>
</evidence>